<reference evidence="1 2" key="1">
    <citation type="submission" date="2023-09" db="EMBL/GenBank/DDBJ databases">
        <title>Different Types of Thermotolerant Ring-Cleaving Dioxygenases derived from Aeribacillus composti HB-1 applied for multiple aromatic hydrocarbons removal.</title>
        <authorList>
            <person name="Cao L."/>
            <person name="Li M."/>
            <person name="Ma T."/>
        </authorList>
    </citation>
    <scope>NUCLEOTIDE SEQUENCE [LARGE SCALE GENOMIC DNA]</scope>
    <source>
        <strain evidence="1 2">HB-1</strain>
    </source>
</reference>
<evidence type="ECO:0000313" key="1">
    <source>
        <dbReference type="EMBL" id="WNF34659.1"/>
    </source>
</evidence>
<evidence type="ECO:0000313" key="2">
    <source>
        <dbReference type="Proteomes" id="UP001303701"/>
    </source>
</evidence>
<accession>A0ABY9WEU4</accession>
<protein>
    <submittedName>
        <fullName evidence="1">Uncharacterized protein</fullName>
    </submittedName>
</protein>
<dbReference type="RefSeq" id="WP_311067249.1">
    <property type="nucleotide sequence ID" value="NZ_CP134501.1"/>
</dbReference>
<gene>
    <name evidence="1" type="ORF">RI196_08410</name>
</gene>
<organism evidence="1 2">
    <name type="scientific">Aeribacillus composti</name>
    <dbReference type="NCBI Taxonomy" id="1868734"/>
    <lineage>
        <taxon>Bacteria</taxon>
        <taxon>Bacillati</taxon>
        <taxon>Bacillota</taxon>
        <taxon>Bacilli</taxon>
        <taxon>Bacillales</taxon>
        <taxon>Bacillaceae</taxon>
        <taxon>Aeribacillus</taxon>
    </lineage>
</organism>
<proteinExistence type="predicted"/>
<name>A0ABY9WEU4_9BACI</name>
<dbReference type="EMBL" id="CP134501">
    <property type="protein sequence ID" value="WNF34659.1"/>
    <property type="molecule type" value="Genomic_DNA"/>
</dbReference>
<keyword evidence="2" id="KW-1185">Reference proteome</keyword>
<sequence>MKKGELKEARLFLDGRGKLLKAVFHQLKTDDFLKTCIFYMRGEAGWEEICLSILGLVMKKEQLPELCMKNASVSMQNKIRGLSQKDTSIGIQ</sequence>
<dbReference type="GeneID" id="301125988"/>
<dbReference type="Proteomes" id="UP001303701">
    <property type="component" value="Chromosome"/>
</dbReference>